<dbReference type="Proteomes" id="UP000829196">
    <property type="component" value="Unassembled WGS sequence"/>
</dbReference>
<accession>A0A8T3C4E1</accession>
<reference evidence="2" key="1">
    <citation type="journal article" date="2022" name="Front. Genet.">
        <title>Chromosome-Scale Assembly of the Dendrobium nobile Genome Provides Insights Into the Molecular Mechanism of the Biosynthesis of the Medicinal Active Ingredient of Dendrobium.</title>
        <authorList>
            <person name="Xu Q."/>
            <person name="Niu S.-C."/>
            <person name="Li K.-L."/>
            <person name="Zheng P.-J."/>
            <person name="Zhang X.-J."/>
            <person name="Jia Y."/>
            <person name="Liu Y."/>
            <person name="Niu Y.-X."/>
            <person name="Yu L.-H."/>
            <person name="Chen D.-F."/>
            <person name="Zhang G.-Q."/>
        </authorList>
    </citation>
    <scope>NUCLEOTIDE SEQUENCE</scope>
    <source>
        <tissue evidence="2">Leaf</tissue>
    </source>
</reference>
<dbReference type="EMBL" id="JAGYWB010000004">
    <property type="protein sequence ID" value="KAI0524567.1"/>
    <property type="molecule type" value="Genomic_DNA"/>
</dbReference>
<gene>
    <name evidence="2" type="ORF">KFK09_003944</name>
</gene>
<dbReference type="GO" id="GO:0003676">
    <property type="term" value="F:nucleic acid binding"/>
    <property type="evidence" value="ECO:0007669"/>
    <property type="project" value="InterPro"/>
</dbReference>
<dbReference type="SUPFAM" id="SSF56672">
    <property type="entry name" value="DNA/RNA polymerases"/>
    <property type="match status" value="1"/>
</dbReference>
<dbReference type="InterPro" id="IPR043502">
    <property type="entry name" value="DNA/RNA_pol_sf"/>
</dbReference>
<evidence type="ECO:0000259" key="1">
    <source>
        <dbReference type="PROSITE" id="PS50878"/>
    </source>
</evidence>
<dbReference type="GO" id="GO:0004523">
    <property type="term" value="F:RNA-DNA hybrid ribonuclease activity"/>
    <property type="evidence" value="ECO:0007669"/>
    <property type="project" value="InterPro"/>
</dbReference>
<proteinExistence type="predicted"/>
<dbReference type="PANTHER" id="PTHR31635">
    <property type="entry name" value="REVERSE TRANSCRIPTASE DOMAIN-CONTAINING PROTEIN-RELATED"/>
    <property type="match status" value="1"/>
</dbReference>
<dbReference type="Gene3D" id="3.60.10.10">
    <property type="entry name" value="Endonuclease/exonuclease/phosphatase"/>
    <property type="match status" value="1"/>
</dbReference>
<dbReference type="Gene3D" id="3.30.420.10">
    <property type="entry name" value="Ribonuclease H-like superfamily/Ribonuclease H"/>
    <property type="match status" value="1"/>
</dbReference>
<dbReference type="SMR" id="A0A8T3C4E1"/>
<dbReference type="Pfam" id="PF00078">
    <property type="entry name" value="RVT_1"/>
    <property type="match status" value="1"/>
</dbReference>
<evidence type="ECO:0000313" key="3">
    <source>
        <dbReference type="Proteomes" id="UP000829196"/>
    </source>
</evidence>
<dbReference type="InterPro" id="IPR012337">
    <property type="entry name" value="RNaseH-like_sf"/>
</dbReference>
<sequence>MESFSRKEIDKLIGRDWEFAFQPAVGNAGGILIMWKTNNVSFQVVFQAKQCIFGRLKVAKDIDWDVAVVYVDKDRYVRQKLWEDISNNHTVESPLLVGGDFNCIMTQEEKKGGKPFHFSPAANDMGEFMLVNGLIDPGFSGPAFTWTNNKDARSRIFSRLDRFLVSSSIMDSFQGLKVKHLTRLASDHCPILCTAQGEGRRNYSHWIKFEDVWASYPKAWQLVWEKWKVEDRGSEASKLQKKCNRTLKSLFFWSKNKLKVLNQLKEELDKEIKTLQELECLPIGLSEVQVEALRYKVHLLNSTLARIMSWWRQRAKVKWIQEGDGNTHFFHSMASARRRSNGIDSLIQDDGTVVTESRDILNIFKKKFQQKWHDHGIVENGWPSLEKHRNCLSHFTAALEEEVTKEEIWFAVRSLGRNIAPGRDGITASFFKFFWEIVGEQVLRASLEFFACGHMDPSWKETVVVLIPKVMNPDHPSKFRPISLCQTIYKIVAKVLVNRIKGVLPLLVSDEQAAFVPGRSISNHCLLGQELMNRFKVSKSALGLLALKVDMEQAYDKMSWRTLELVLDKMGFPTRFSSWVLNCVKDPKFTILINGQLTDEVKADCGFRQGCPLSPYLFILCSELLSANIHQNYKELGVPICGGGHPVSHLLYADDILLFAGATIPNVRKITSLLEDYCSWTGQRVNRRKSAILFSKRTSSSTRSRLAKMTGCRKVEEMDYLGIKLAVRRLVKKDFGSLVQNARAKTVSWGVRHLSLAGRITLINAVLLPSSTYLVTHMIVPKSVLTEVEKISRSFLWDYDSNHRSIHYMAWKSVAKPRRLGGLGFHASVDWIGPLRARLTWEYISKPTRLFYKCMSVKYGSWPWIIDGKRSDSAVWKLICDGARSLSSCLRWRVCNGRNIDILNSIWIWDRSIAKWPTFCNIEEVENRMVADLLLPDGDWNAERLVLCFGVILADRIMAMQIWNNLEEDSIELVKNPLGTTVSAVAYNSSWLHNRGLEVNLCCPIGCLAIEDRDHVTTGCKQLLDCLSVLDGWGFITPQFSCFEEIQVALENNVKTKDFGMLLYCLVVYQSWMNRNSIKHGKDRCSPCLMAASILEVLNVDSYSSHLKQRDNLQSFGLCSVSSWCPPPSGWLKINVDGALQKSNVGGIGIVIRDSMGKLIVAAGWSIFHWDSTQVEMMAIQFIEKLVVEWMFELNGVIVEGDNASVIEHFQKFKLKDLWKMQPEDGDKWSWMKLFQQVLFIHTYRRFNMAAHYCAERALEDSFLWDIGDRNICIPQEFFNILEDDSSSLVS</sequence>
<evidence type="ECO:0000313" key="2">
    <source>
        <dbReference type="EMBL" id="KAI0524567.1"/>
    </source>
</evidence>
<dbReference type="PANTHER" id="PTHR31635:SF196">
    <property type="entry name" value="REVERSE TRANSCRIPTASE DOMAIN-CONTAINING PROTEIN-RELATED"/>
    <property type="match status" value="1"/>
</dbReference>
<name>A0A8T3C4E1_DENNO</name>
<dbReference type="SUPFAM" id="SSF56219">
    <property type="entry name" value="DNase I-like"/>
    <property type="match status" value="1"/>
</dbReference>
<protein>
    <recommendedName>
        <fullName evidence="1">Reverse transcriptase domain-containing protein</fullName>
    </recommendedName>
</protein>
<comment type="caution">
    <text evidence="2">The sequence shown here is derived from an EMBL/GenBank/DDBJ whole genome shotgun (WGS) entry which is preliminary data.</text>
</comment>
<dbReference type="InterPro" id="IPR002156">
    <property type="entry name" value="RNaseH_domain"/>
</dbReference>
<dbReference type="CDD" id="cd01650">
    <property type="entry name" value="RT_nLTR_like"/>
    <property type="match status" value="1"/>
</dbReference>
<feature type="domain" description="Reverse transcriptase" evidence="1">
    <location>
        <begin position="448"/>
        <end position="725"/>
    </location>
</feature>
<organism evidence="2 3">
    <name type="scientific">Dendrobium nobile</name>
    <name type="common">Orchid</name>
    <dbReference type="NCBI Taxonomy" id="94219"/>
    <lineage>
        <taxon>Eukaryota</taxon>
        <taxon>Viridiplantae</taxon>
        <taxon>Streptophyta</taxon>
        <taxon>Embryophyta</taxon>
        <taxon>Tracheophyta</taxon>
        <taxon>Spermatophyta</taxon>
        <taxon>Magnoliopsida</taxon>
        <taxon>Liliopsida</taxon>
        <taxon>Asparagales</taxon>
        <taxon>Orchidaceae</taxon>
        <taxon>Epidendroideae</taxon>
        <taxon>Malaxideae</taxon>
        <taxon>Dendrobiinae</taxon>
        <taxon>Dendrobium</taxon>
    </lineage>
</organism>
<dbReference type="InterPro" id="IPR044730">
    <property type="entry name" value="RNase_H-like_dom_plant"/>
</dbReference>
<dbReference type="PROSITE" id="PS50878">
    <property type="entry name" value="RT_POL"/>
    <property type="match status" value="1"/>
</dbReference>
<keyword evidence="3" id="KW-1185">Reference proteome</keyword>
<dbReference type="InterPro" id="IPR000477">
    <property type="entry name" value="RT_dom"/>
</dbReference>
<dbReference type="OrthoDB" id="783377at2759"/>
<dbReference type="InterPro" id="IPR036397">
    <property type="entry name" value="RNaseH_sf"/>
</dbReference>
<dbReference type="CDD" id="cd06222">
    <property type="entry name" value="RNase_H_like"/>
    <property type="match status" value="1"/>
</dbReference>
<dbReference type="Pfam" id="PF13456">
    <property type="entry name" value="RVT_3"/>
    <property type="match status" value="1"/>
</dbReference>
<dbReference type="SUPFAM" id="SSF53098">
    <property type="entry name" value="Ribonuclease H-like"/>
    <property type="match status" value="1"/>
</dbReference>
<dbReference type="InterPro" id="IPR036691">
    <property type="entry name" value="Endo/exonu/phosph_ase_sf"/>
</dbReference>